<feature type="compositionally biased region" description="Low complexity" evidence="1">
    <location>
        <begin position="202"/>
        <end position="226"/>
    </location>
</feature>
<feature type="region of interest" description="Disordered" evidence="1">
    <location>
        <begin position="139"/>
        <end position="244"/>
    </location>
</feature>
<gene>
    <name evidence="2" type="ORF">Pcinc_034231</name>
</gene>
<proteinExistence type="predicted"/>
<feature type="compositionally biased region" description="Polar residues" evidence="1">
    <location>
        <begin position="29"/>
        <end position="38"/>
    </location>
</feature>
<name>A0AAE1EQN3_PETCI</name>
<feature type="region of interest" description="Disordered" evidence="1">
    <location>
        <begin position="26"/>
        <end position="55"/>
    </location>
</feature>
<comment type="caution">
    <text evidence="2">The sequence shown here is derived from an EMBL/GenBank/DDBJ whole genome shotgun (WGS) entry which is preliminary data.</text>
</comment>
<evidence type="ECO:0000313" key="3">
    <source>
        <dbReference type="Proteomes" id="UP001286313"/>
    </source>
</evidence>
<protein>
    <submittedName>
        <fullName evidence="2">Uncharacterized protein</fullName>
    </submittedName>
</protein>
<feature type="compositionally biased region" description="Basic and acidic residues" evidence="1">
    <location>
        <begin position="39"/>
        <end position="54"/>
    </location>
</feature>
<sequence length="283" mass="31488">MSGIGGKNGGKYSLAVPSSHQYAVYINPGSPQLNNNNDNLEKREARHNNPHDNQHFNINTKILLQPRPEPQPIIVSPASVVAEEARESENQIASRSPLPFPASHLTAPFRLVEFYPELQPGFGHEELIKRGEPDSYTYLAQQQQQHRKDDDDAKQQQQQQQYHVRRDRSRENNNNNNNSNLSFASTTPSERDGNGGRVEYNSSPLFPATSTSTSTSPSHTSTSSRSNYATPSPLVTPHPEGVIPTPLATPTSFVATTASYPIPQKFNNLKKLLTKPKKIMKVR</sequence>
<evidence type="ECO:0000313" key="2">
    <source>
        <dbReference type="EMBL" id="KAK3859677.1"/>
    </source>
</evidence>
<dbReference type="Proteomes" id="UP001286313">
    <property type="component" value="Unassembled WGS sequence"/>
</dbReference>
<accession>A0AAE1EQN3</accession>
<reference evidence="2" key="1">
    <citation type="submission" date="2023-10" db="EMBL/GenBank/DDBJ databases">
        <title>Genome assemblies of two species of porcelain crab, Petrolisthes cinctipes and Petrolisthes manimaculis (Anomura: Porcellanidae).</title>
        <authorList>
            <person name="Angst P."/>
        </authorList>
    </citation>
    <scope>NUCLEOTIDE SEQUENCE</scope>
    <source>
        <strain evidence="2">PB745_01</strain>
        <tissue evidence="2">Gill</tissue>
    </source>
</reference>
<organism evidence="2 3">
    <name type="scientific">Petrolisthes cinctipes</name>
    <name type="common">Flat porcelain crab</name>
    <dbReference type="NCBI Taxonomy" id="88211"/>
    <lineage>
        <taxon>Eukaryota</taxon>
        <taxon>Metazoa</taxon>
        <taxon>Ecdysozoa</taxon>
        <taxon>Arthropoda</taxon>
        <taxon>Crustacea</taxon>
        <taxon>Multicrustacea</taxon>
        <taxon>Malacostraca</taxon>
        <taxon>Eumalacostraca</taxon>
        <taxon>Eucarida</taxon>
        <taxon>Decapoda</taxon>
        <taxon>Pleocyemata</taxon>
        <taxon>Anomura</taxon>
        <taxon>Galatheoidea</taxon>
        <taxon>Porcellanidae</taxon>
        <taxon>Petrolisthes</taxon>
    </lineage>
</organism>
<dbReference type="AlphaFoldDB" id="A0AAE1EQN3"/>
<keyword evidence="3" id="KW-1185">Reference proteome</keyword>
<dbReference type="EMBL" id="JAWQEG010004956">
    <property type="protein sequence ID" value="KAK3859677.1"/>
    <property type="molecule type" value="Genomic_DNA"/>
</dbReference>
<evidence type="ECO:0000256" key="1">
    <source>
        <dbReference type="SAM" id="MobiDB-lite"/>
    </source>
</evidence>